<dbReference type="PROSITE" id="PS50878">
    <property type="entry name" value="RT_POL"/>
    <property type="match status" value="1"/>
</dbReference>
<dbReference type="InterPro" id="IPR036397">
    <property type="entry name" value="RNaseH_sf"/>
</dbReference>
<protein>
    <recommendedName>
        <fullName evidence="1">Reverse transcriptase domain-containing protein</fullName>
    </recommendedName>
</protein>
<dbReference type="InterPro" id="IPR043502">
    <property type="entry name" value="DNA/RNA_pol_sf"/>
</dbReference>
<dbReference type="InterPro" id="IPR000477">
    <property type="entry name" value="RT_dom"/>
</dbReference>
<reference evidence="2 3" key="1">
    <citation type="submission" date="2021-06" db="EMBL/GenBank/DDBJ databases">
        <title>A haploid diamondback moth (Plutella xylostella L.) genome assembly resolves 31 chromosomes and identifies a diamide resistance mutation.</title>
        <authorList>
            <person name="Ward C.M."/>
            <person name="Perry K.D."/>
            <person name="Baker G."/>
            <person name="Powis K."/>
            <person name="Heckel D.G."/>
            <person name="Baxter S.W."/>
        </authorList>
    </citation>
    <scope>NUCLEOTIDE SEQUENCE [LARGE SCALE GENOMIC DNA]</scope>
    <source>
        <strain evidence="2 3">LV</strain>
        <tissue evidence="2">Single pupa</tissue>
    </source>
</reference>
<dbReference type="Gene3D" id="3.30.420.10">
    <property type="entry name" value="Ribonuclease H-like superfamily/Ribonuclease H"/>
    <property type="match status" value="1"/>
</dbReference>
<name>A0ABQ7Q541_PLUXY</name>
<comment type="caution">
    <text evidence="2">The sequence shown here is derived from an EMBL/GenBank/DDBJ whole genome shotgun (WGS) entry which is preliminary data.</text>
</comment>
<dbReference type="CDD" id="cd03714">
    <property type="entry name" value="RT_DIRS1"/>
    <property type="match status" value="1"/>
</dbReference>
<dbReference type="CDD" id="cd09275">
    <property type="entry name" value="RNase_HI_RT_DIRS1"/>
    <property type="match status" value="1"/>
</dbReference>
<dbReference type="Gene3D" id="3.10.10.10">
    <property type="entry name" value="HIV Type 1 Reverse Transcriptase, subunit A, domain 1"/>
    <property type="match status" value="1"/>
</dbReference>
<keyword evidence="3" id="KW-1185">Reference proteome</keyword>
<dbReference type="InterPro" id="IPR052055">
    <property type="entry name" value="Hepadnavirus_pol/RT"/>
</dbReference>
<dbReference type="Pfam" id="PF00078">
    <property type="entry name" value="RVT_1"/>
    <property type="match status" value="1"/>
</dbReference>
<evidence type="ECO:0000259" key="1">
    <source>
        <dbReference type="PROSITE" id="PS50878"/>
    </source>
</evidence>
<dbReference type="Proteomes" id="UP000823941">
    <property type="component" value="Chromosome 22"/>
</dbReference>
<gene>
    <name evidence="2" type="ORF">JYU34_016885</name>
</gene>
<dbReference type="PANTHER" id="PTHR33050">
    <property type="entry name" value="REVERSE TRANSCRIPTASE DOMAIN-CONTAINING PROTEIN"/>
    <property type="match status" value="1"/>
</dbReference>
<dbReference type="SUPFAM" id="SSF56672">
    <property type="entry name" value="DNA/RNA polymerases"/>
    <property type="match status" value="1"/>
</dbReference>
<dbReference type="EMBL" id="JAHIBW010000022">
    <property type="protein sequence ID" value="KAG7299865.1"/>
    <property type="molecule type" value="Genomic_DNA"/>
</dbReference>
<feature type="domain" description="Reverse transcriptase" evidence="1">
    <location>
        <begin position="12"/>
        <end position="194"/>
    </location>
</feature>
<dbReference type="Gene3D" id="3.30.70.270">
    <property type="match status" value="1"/>
</dbReference>
<evidence type="ECO:0000313" key="3">
    <source>
        <dbReference type="Proteomes" id="UP000823941"/>
    </source>
</evidence>
<proteinExistence type="predicted"/>
<evidence type="ECO:0000313" key="2">
    <source>
        <dbReference type="EMBL" id="KAG7299865.1"/>
    </source>
</evidence>
<dbReference type="PANTHER" id="PTHR33050:SF7">
    <property type="entry name" value="RIBONUCLEASE H"/>
    <property type="match status" value="1"/>
</dbReference>
<sequence>MDTEIQSLIGKGAVQICSPSPNQYVSPTFLVDKSNGEKRFILNLKGLNKFIETKHFKLEDLRTVIKLVNPNCFMCTLDLKDAYFLLPIAAQDRKYLRFNWKSNLYEFLVLPFGLNVAPYIFTKLLKPVMKYLRLLGFMSVIYIDDLCLIGNTYEDCLTNLNITKSLLQSLGFIINYQKSNLTPSTYCKFLGFCIDSQSMRVELPLEKRLKIKAKIIKMIHTSHCTIREFARFLGLITSACPAVSYGWAHTKHFERIKYLALLKNDNYSSKLNIPRSIQGDLYWWLHNIDTATHPIRGNNFILEIFSDSSRTGWGAACGNDRASGRWTEQELDNHINFLELKAAYFGLKIFAKHIQNCEVLLRIDNTTAISYINRMGGVQFPHLNHIAQKIWAWCEKRRIFVFASYIASQENYIADAESRKVSTDIEWELADYAFSKIKRRFGTPVIDLFANRINSKCSRYISWHSDPYALAIDAFTISWADEYFYAFPPFSVILKTLRKIVNDQAEGIVVVPNWPNQPWYPLFKELLVSDTVTFKPNKKLLLSHSSLQHQLHRSLSLIAGVLSGRRL</sequence>
<dbReference type="InterPro" id="IPR043128">
    <property type="entry name" value="Rev_trsase/Diguanyl_cyclase"/>
</dbReference>
<accession>A0ABQ7Q541</accession>
<organism evidence="2 3">
    <name type="scientific">Plutella xylostella</name>
    <name type="common">Diamondback moth</name>
    <name type="synonym">Plutella maculipennis</name>
    <dbReference type="NCBI Taxonomy" id="51655"/>
    <lineage>
        <taxon>Eukaryota</taxon>
        <taxon>Metazoa</taxon>
        <taxon>Ecdysozoa</taxon>
        <taxon>Arthropoda</taxon>
        <taxon>Hexapoda</taxon>
        <taxon>Insecta</taxon>
        <taxon>Pterygota</taxon>
        <taxon>Neoptera</taxon>
        <taxon>Endopterygota</taxon>
        <taxon>Lepidoptera</taxon>
        <taxon>Glossata</taxon>
        <taxon>Ditrysia</taxon>
        <taxon>Yponomeutoidea</taxon>
        <taxon>Plutellidae</taxon>
        <taxon>Plutella</taxon>
    </lineage>
</organism>